<dbReference type="EC" id="2.7.7.41" evidence="13"/>
<organism evidence="15 16">
    <name type="scientific">Leishmania panamensis</name>
    <dbReference type="NCBI Taxonomy" id="5679"/>
    <lineage>
        <taxon>Eukaryota</taxon>
        <taxon>Discoba</taxon>
        <taxon>Euglenozoa</taxon>
        <taxon>Kinetoplastea</taxon>
        <taxon>Metakinetoplastina</taxon>
        <taxon>Trypanosomatida</taxon>
        <taxon>Trypanosomatidae</taxon>
        <taxon>Leishmaniinae</taxon>
        <taxon>Leishmania</taxon>
        <taxon>Leishmania guyanensis species complex</taxon>
    </lineage>
</organism>
<evidence type="ECO:0000313" key="16">
    <source>
        <dbReference type="Proteomes" id="UP000063063"/>
    </source>
</evidence>
<protein>
    <recommendedName>
        <fullName evidence="13">Phosphatidate cytidylyltransferase</fullName>
        <ecNumber evidence="13">2.7.7.41</ecNumber>
    </recommendedName>
</protein>
<dbReference type="PROSITE" id="PS01315">
    <property type="entry name" value="CDS"/>
    <property type="match status" value="1"/>
</dbReference>
<feature type="transmembrane region" description="Helical" evidence="14">
    <location>
        <begin position="33"/>
        <end position="61"/>
    </location>
</feature>
<accession>A0A088RZ47</accession>
<keyword evidence="9" id="KW-0443">Lipid metabolism</keyword>
<sequence length="470" mass="50885">MTGEGTATVPSAKASPACNLIGLTNIQMRTVTICIAGPAVIAFGAYSLYCATLLACFAMFICGIEWNGVKRHLKVALLMSMGNAATSTSQSPHIEGEPLYPEVYALPVVPITLYNVLKHLGWVLLSSAAYIGEEAFLLMLEFYFLVFVVVTLVAHNRLKLNAEHALERLCQQLSFCLQSSSRGVVGHVGRCGGVFTAAAALNAGPDLSLANQRETKEALVAKAQRDYFLLTELQMIAERQPAEQLLDFCLDIFGMLWIAGLTTPLCVYHITNVGLPWAASTLISNFVNDIFALVVGRSLKALRERYGRIYDVTSEDPPASGAANQPGKRPLTEASRLMRVLLRSPHPLYPDISPNKSVEGAAAGVVMNAVSFAGLMFWFYRTLFAAPAPNIVNPAYQSVALWLLLGVIMGVLGVCGDLLQSLLKRAARLKDTGVIIPGHGGLLDRVDGMLLVFPFMHCALRIIMRLSSDL</sequence>
<evidence type="ECO:0000256" key="3">
    <source>
        <dbReference type="ARBA" id="ARBA00022475"/>
    </source>
</evidence>
<feature type="transmembrane region" description="Helical" evidence="14">
    <location>
        <begin position="135"/>
        <end position="154"/>
    </location>
</feature>
<comment type="similarity">
    <text evidence="2 13">Belongs to the CDS family.</text>
</comment>
<dbReference type="PANTHER" id="PTHR46382:SF1">
    <property type="entry name" value="PHOSPHATIDATE CYTIDYLYLTRANSFERASE"/>
    <property type="match status" value="1"/>
</dbReference>
<dbReference type="Proteomes" id="UP000063063">
    <property type="component" value="Chromosome 32"/>
</dbReference>
<feature type="transmembrane region" description="Helical" evidence="14">
    <location>
        <begin position="361"/>
        <end position="380"/>
    </location>
</feature>
<evidence type="ECO:0000313" key="15">
    <source>
        <dbReference type="EMBL" id="AIO01186.1"/>
    </source>
</evidence>
<feature type="transmembrane region" description="Helical" evidence="14">
    <location>
        <begin position="400"/>
        <end position="419"/>
    </location>
</feature>
<keyword evidence="5 13" id="KW-0808">Transferase</keyword>
<evidence type="ECO:0000256" key="4">
    <source>
        <dbReference type="ARBA" id="ARBA00022516"/>
    </source>
</evidence>
<keyword evidence="16" id="KW-1185">Reference proteome</keyword>
<comment type="pathway">
    <text evidence="13">Phospholipid metabolism; CDP-diacylglycerol biosynthesis; CDP-diacylglycerol from sn-glycerol 3-phosphate: step 3/3.</text>
</comment>
<feature type="transmembrane region" description="Helical" evidence="14">
    <location>
        <begin position="248"/>
        <end position="271"/>
    </location>
</feature>
<dbReference type="UniPathway" id="UPA00557">
    <property type="reaction ID" value="UER00614"/>
</dbReference>
<dbReference type="VEuPathDB" id="TriTrypDB:LPAL13_320036500"/>
<evidence type="ECO:0000256" key="7">
    <source>
        <dbReference type="ARBA" id="ARBA00022695"/>
    </source>
</evidence>
<reference evidence="15 16" key="1">
    <citation type="journal article" date="2015" name="Sci. Rep.">
        <title>The genome of Leishmania panamensis: insights into genomics of the L. (Viannia) subgenus.</title>
        <authorList>
            <person name="Llanes A."/>
            <person name="Restrepo C.M."/>
            <person name="Vecchio G.D."/>
            <person name="Anguizola F.J."/>
            <person name="Lleonart R."/>
        </authorList>
    </citation>
    <scope>NUCLEOTIDE SEQUENCE [LARGE SCALE GENOMIC DNA]</scope>
    <source>
        <strain evidence="15 16">MHOM/PA/94/PSC-1</strain>
    </source>
</reference>
<gene>
    <name evidence="15" type="ORF">LPMP_323010</name>
</gene>
<keyword evidence="7 13" id="KW-0548">Nucleotidyltransferase</keyword>
<dbReference type="GO" id="GO:0004605">
    <property type="term" value="F:phosphatidate cytidylyltransferase activity"/>
    <property type="evidence" value="ECO:0007669"/>
    <property type="project" value="UniProtKB-EC"/>
</dbReference>
<dbReference type="GO" id="GO:0005886">
    <property type="term" value="C:plasma membrane"/>
    <property type="evidence" value="ECO:0007669"/>
    <property type="project" value="UniProtKB-SubCell"/>
</dbReference>
<keyword evidence="12" id="KW-1208">Phospholipid metabolism</keyword>
<dbReference type="PANTHER" id="PTHR46382">
    <property type="entry name" value="PHOSPHATIDATE CYTIDYLYLTRANSFERASE"/>
    <property type="match status" value="1"/>
</dbReference>
<dbReference type="GO" id="GO:0016024">
    <property type="term" value="P:CDP-diacylglycerol biosynthetic process"/>
    <property type="evidence" value="ECO:0007669"/>
    <property type="project" value="UniProtKB-UniPathway"/>
</dbReference>
<keyword evidence="8 14" id="KW-1133">Transmembrane helix</keyword>
<name>A0A088RZ47_LEIPA</name>
<evidence type="ECO:0000256" key="6">
    <source>
        <dbReference type="ARBA" id="ARBA00022692"/>
    </source>
</evidence>
<keyword evidence="11" id="KW-0594">Phospholipid biosynthesis</keyword>
<keyword evidence="4" id="KW-0444">Lipid biosynthesis</keyword>
<evidence type="ECO:0000256" key="11">
    <source>
        <dbReference type="ARBA" id="ARBA00023209"/>
    </source>
</evidence>
<dbReference type="VEuPathDB" id="TriTrypDB:LPMP_323010"/>
<evidence type="ECO:0000256" key="8">
    <source>
        <dbReference type="ARBA" id="ARBA00022989"/>
    </source>
</evidence>
<evidence type="ECO:0000256" key="9">
    <source>
        <dbReference type="ARBA" id="ARBA00023098"/>
    </source>
</evidence>
<evidence type="ECO:0000256" key="14">
    <source>
        <dbReference type="SAM" id="Phobius"/>
    </source>
</evidence>
<dbReference type="AlphaFoldDB" id="A0A088RZ47"/>
<feature type="transmembrane region" description="Helical" evidence="14">
    <location>
        <begin position="277"/>
        <end position="296"/>
    </location>
</feature>
<comment type="subcellular location">
    <subcellularLocation>
        <location evidence="1">Cell membrane</location>
        <topology evidence="1">Multi-pass membrane protein</topology>
    </subcellularLocation>
</comment>
<proteinExistence type="inferred from homology"/>
<evidence type="ECO:0000256" key="12">
    <source>
        <dbReference type="ARBA" id="ARBA00023264"/>
    </source>
</evidence>
<evidence type="ECO:0000256" key="5">
    <source>
        <dbReference type="ARBA" id="ARBA00022679"/>
    </source>
</evidence>
<evidence type="ECO:0000256" key="2">
    <source>
        <dbReference type="ARBA" id="ARBA00010185"/>
    </source>
</evidence>
<keyword evidence="3" id="KW-1003">Cell membrane</keyword>
<dbReference type="KEGG" id="lpan:LPMP_323010"/>
<dbReference type="RefSeq" id="XP_010701986.1">
    <property type="nucleotide sequence ID" value="XM_010703684.1"/>
</dbReference>
<evidence type="ECO:0000256" key="1">
    <source>
        <dbReference type="ARBA" id="ARBA00004651"/>
    </source>
</evidence>
<keyword evidence="10 14" id="KW-0472">Membrane</keyword>
<dbReference type="eggNOG" id="KOG1440">
    <property type="taxonomic scope" value="Eukaryota"/>
</dbReference>
<dbReference type="Pfam" id="PF01148">
    <property type="entry name" value="CTP_transf_1"/>
    <property type="match status" value="1"/>
</dbReference>
<dbReference type="OrthoDB" id="10260889at2759"/>
<dbReference type="EMBL" id="CP009401">
    <property type="protein sequence ID" value="AIO01186.1"/>
    <property type="molecule type" value="Genomic_DNA"/>
</dbReference>
<dbReference type="GeneID" id="22578042"/>
<evidence type="ECO:0000256" key="13">
    <source>
        <dbReference type="RuleBase" id="RU003938"/>
    </source>
</evidence>
<comment type="catalytic activity">
    <reaction evidence="13">
        <text>a 1,2-diacyl-sn-glycero-3-phosphate + CTP + H(+) = a CDP-1,2-diacyl-sn-glycerol + diphosphate</text>
        <dbReference type="Rhea" id="RHEA:16229"/>
        <dbReference type="ChEBI" id="CHEBI:15378"/>
        <dbReference type="ChEBI" id="CHEBI:33019"/>
        <dbReference type="ChEBI" id="CHEBI:37563"/>
        <dbReference type="ChEBI" id="CHEBI:58332"/>
        <dbReference type="ChEBI" id="CHEBI:58608"/>
        <dbReference type="EC" id="2.7.7.41"/>
    </reaction>
</comment>
<evidence type="ECO:0000256" key="10">
    <source>
        <dbReference type="ARBA" id="ARBA00023136"/>
    </source>
</evidence>
<dbReference type="InterPro" id="IPR000374">
    <property type="entry name" value="PC_trans"/>
</dbReference>
<keyword evidence="6 13" id="KW-0812">Transmembrane</keyword>